<dbReference type="Proteomes" id="UP000287651">
    <property type="component" value="Unassembled WGS sequence"/>
</dbReference>
<sequence length="332" mass="36383">MHGFGVYRFANGHRYEGSWHEGKRQGLGMYTFRNGETQSGHWQNGLLETRSTQSTNPGSSIAVNHSKVLNSVQVMEARRAAETAYDAPKVDDRVNKAVSAANKAANAARVAAVKAVQKQIPSNNDEYIAIHLRPRHGLRRRPPSQTPVPFLALLPQCHHHDLTLLSIASKLPLDLSSPMPSRFDQLAKLSGSALLVTAAANLLPSVASFRNFASAASNLGALAIFVVTFVSNVGIQISTGVVYAFLPDHGILLTLILTLLLILCSCAVAVQTTKRLLESQFTDKLDIIQVPDDGKCFDFNKLSEWVTRFWLMAHTYNPHTTCSAALRRSMQL</sequence>
<dbReference type="AlphaFoldDB" id="A0A426YCZ4"/>
<accession>A0A426YCZ4</accession>
<evidence type="ECO:0000256" key="2">
    <source>
        <dbReference type="SAM" id="Phobius"/>
    </source>
</evidence>
<feature type="transmembrane region" description="Helical" evidence="2">
    <location>
        <begin position="219"/>
        <end position="245"/>
    </location>
</feature>
<dbReference type="GO" id="GO:0016020">
    <property type="term" value="C:membrane"/>
    <property type="evidence" value="ECO:0007669"/>
    <property type="project" value="UniProtKB-ARBA"/>
</dbReference>
<dbReference type="Pfam" id="PF02493">
    <property type="entry name" value="MORN"/>
    <property type="match status" value="2"/>
</dbReference>
<dbReference type="InterPro" id="IPR003409">
    <property type="entry name" value="MORN"/>
</dbReference>
<evidence type="ECO:0000313" key="3">
    <source>
        <dbReference type="EMBL" id="RRT49560.1"/>
    </source>
</evidence>
<comment type="caution">
    <text evidence="3">The sequence shown here is derived from an EMBL/GenBank/DDBJ whole genome shotgun (WGS) entry which is preliminary data.</text>
</comment>
<dbReference type="SMART" id="SM00698">
    <property type="entry name" value="MORN"/>
    <property type="match status" value="1"/>
</dbReference>
<keyword evidence="2" id="KW-0812">Transmembrane</keyword>
<keyword evidence="1" id="KW-0677">Repeat</keyword>
<evidence type="ECO:0000256" key="1">
    <source>
        <dbReference type="ARBA" id="ARBA00022737"/>
    </source>
</evidence>
<dbReference type="PANTHER" id="PTHR35307:SF3">
    <property type="entry name" value="DUF4220 DOMAIN-CONTAINING PROTEIN"/>
    <property type="match status" value="1"/>
</dbReference>
<organism evidence="3 4">
    <name type="scientific">Ensete ventricosum</name>
    <name type="common">Abyssinian banana</name>
    <name type="synonym">Musa ensete</name>
    <dbReference type="NCBI Taxonomy" id="4639"/>
    <lineage>
        <taxon>Eukaryota</taxon>
        <taxon>Viridiplantae</taxon>
        <taxon>Streptophyta</taxon>
        <taxon>Embryophyta</taxon>
        <taxon>Tracheophyta</taxon>
        <taxon>Spermatophyta</taxon>
        <taxon>Magnoliopsida</taxon>
        <taxon>Liliopsida</taxon>
        <taxon>Zingiberales</taxon>
        <taxon>Musaceae</taxon>
        <taxon>Ensete</taxon>
    </lineage>
</organism>
<name>A0A426YCZ4_ENSVE</name>
<protein>
    <submittedName>
        <fullName evidence="3">Uncharacterized protein</fullName>
    </submittedName>
</protein>
<proteinExistence type="predicted"/>
<dbReference type="Gene3D" id="2.20.110.10">
    <property type="entry name" value="Histone H3 K4-specific methyltransferase SET7/9 N-terminal domain"/>
    <property type="match status" value="1"/>
</dbReference>
<feature type="transmembrane region" description="Helical" evidence="2">
    <location>
        <begin position="251"/>
        <end position="270"/>
    </location>
</feature>
<dbReference type="EMBL" id="AMZH03013269">
    <property type="protein sequence ID" value="RRT49560.1"/>
    <property type="molecule type" value="Genomic_DNA"/>
</dbReference>
<reference evidence="3 4" key="1">
    <citation type="journal article" date="2014" name="Agronomy (Basel)">
        <title>A Draft Genome Sequence for Ensete ventricosum, the Drought-Tolerant Tree Against Hunger.</title>
        <authorList>
            <person name="Harrison J."/>
            <person name="Moore K.A."/>
            <person name="Paszkiewicz K."/>
            <person name="Jones T."/>
            <person name="Grant M."/>
            <person name="Ambacheew D."/>
            <person name="Muzemil S."/>
            <person name="Studholme D.J."/>
        </authorList>
    </citation>
    <scope>NUCLEOTIDE SEQUENCE [LARGE SCALE GENOMIC DNA]</scope>
</reference>
<dbReference type="SUPFAM" id="SSF82185">
    <property type="entry name" value="Histone H3 K4-specific methyltransferase SET7/9 N-terminal domain"/>
    <property type="match status" value="1"/>
</dbReference>
<keyword evidence="2" id="KW-0472">Membrane</keyword>
<dbReference type="PANTHER" id="PTHR35307">
    <property type="entry name" value="PROTEIN, PUTATIVE-RELATED"/>
    <property type="match status" value="1"/>
</dbReference>
<gene>
    <name evidence="3" type="ORF">B296_00052326</name>
</gene>
<keyword evidence="2" id="KW-1133">Transmembrane helix</keyword>
<evidence type="ECO:0000313" key="4">
    <source>
        <dbReference type="Proteomes" id="UP000287651"/>
    </source>
</evidence>